<accession>A0A3A4KH50</accession>
<proteinExistence type="predicted"/>
<keyword evidence="2" id="KW-1185">Reference proteome</keyword>
<name>A0A3A4KH50_9NOCA</name>
<reference evidence="1 2" key="1">
    <citation type="submission" date="2018-09" db="EMBL/GenBank/DDBJ databases">
        <title>YIM PH21274 draft genome.</title>
        <authorList>
            <person name="Miao C."/>
        </authorList>
    </citation>
    <scope>NUCLEOTIDE SEQUENCE [LARGE SCALE GENOMIC DNA]</scope>
    <source>
        <strain evidence="1 2">YIM PH 21724</strain>
    </source>
</reference>
<protein>
    <submittedName>
        <fullName evidence="1">Uncharacterized protein</fullName>
    </submittedName>
</protein>
<evidence type="ECO:0000313" key="2">
    <source>
        <dbReference type="Proteomes" id="UP000266677"/>
    </source>
</evidence>
<dbReference type="AlphaFoldDB" id="A0A3A4KH50"/>
<dbReference type="Proteomes" id="UP000266677">
    <property type="component" value="Unassembled WGS sequence"/>
</dbReference>
<evidence type="ECO:0000313" key="1">
    <source>
        <dbReference type="EMBL" id="RJO72170.1"/>
    </source>
</evidence>
<comment type="caution">
    <text evidence="1">The sequence shown here is derived from an EMBL/GenBank/DDBJ whole genome shotgun (WGS) entry which is preliminary data.</text>
</comment>
<gene>
    <name evidence="1" type="ORF">D5S18_23680</name>
</gene>
<organism evidence="1 2">
    <name type="scientific">Nocardia panacis</name>
    <dbReference type="NCBI Taxonomy" id="2340916"/>
    <lineage>
        <taxon>Bacteria</taxon>
        <taxon>Bacillati</taxon>
        <taxon>Actinomycetota</taxon>
        <taxon>Actinomycetes</taxon>
        <taxon>Mycobacteriales</taxon>
        <taxon>Nocardiaceae</taxon>
        <taxon>Nocardia</taxon>
    </lineage>
</organism>
<sequence>MTWVTVVRRCHRARKAWERAAKAWDKARAPLVGPLRDAVESARREYLAATAARRAVESGGVKAVRS</sequence>
<dbReference type="EMBL" id="QZFU01000029">
    <property type="protein sequence ID" value="RJO72170.1"/>
    <property type="molecule type" value="Genomic_DNA"/>
</dbReference>